<dbReference type="PROSITE" id="PS51831">
    <property type="entry name" value="HD"/>
    <property type="match status" value="1"/>
</dbReference>
<dbReference type="AlphaFoldDB" id="A0A1I4U861"/>
<organism evidence="3 4">
    <name type="scientific">Thermodesulforhabdus norvegica</name>
    <dbReference type="NCBI Taxonomy" id="39841"/>
    <lineage>
        <taxon>Bacteria</taxon>
        <taxon>Pseudomonadati</taxon>
        <taxon>Thermodesulfobacteriota</taxon>
        <taxon>Syntrophobacteria</taxon>
        <taxon>Syntrophobacterales</taxon>
        <taxon>Thermodesulforhabdaceae</taxon>
        <taxon>Thermodesulforhabdus</taxon>
    </lineage>
</organism>
<protein>
    <submittedName>
        <fullName evidence="3">3'-5' exoribonuclease</fullName>
    </submittedName>
</protein>
<keyword evidence="4" id="KW-1185">Reference proteome</keyword>
<feature type="domain" description="HD" evidence="2">
    <location>
        <begin position="167"/>
        <end position="287"/>
    </location>
</feature>
<sequence length="354" mass="40099">MVQGKEVFVQDLKPNDRVDSIFIVSDKKVLPTRTGKYYVSIKLTDRTGSLPAKIWDSGGVEFSEVPSAGPVRVTGRVELFENVLQVIIDDIRSVPPDQVKSEDFVPSLDREEMVRLKDELRRVFYGKLSCRYYRALWDAFLLDKELQKGFVKAPGAVKIHHSYLGGLLQHTVGVLRLVDAMCDIYRELNRDLILTGALLHDIGKIREYSYDLELGVTDEGRLLGHIVIGLQIFDSLLKKVGSIPEEKSLLLRHLIASHHGQLEFGSPKVPMTREALVLHFADNIDARLNELNRLYDETEKQTLWTPYQQRYGTQFYIGPDSEVLTGAFRENNTGSDKSAQLSLDEILKQRTGGI</sequence>
<dbReference type="GO" id="GO:0016787">
    <property type="term" value="F:hydrolase activity"/>
    <property type="evidence" value="ECO:0007669"/>
    <property type="project" value="UniProtKB-KW"/>
</dbReference>
<dbReference type="CDD" id="cd00077">
    <property type="entry name" value="HDc"/>
    <property type="match status" value="1"/>
</dbReference>
<dbReference type="InterPro" id="IPR012340">
    <property type="entry name" value="NA-bd_OB-fold"/>
</dbReference>
<dbReference type="InterPro" id="IPR006674">
    <property type="entry name" value="HD_domain"/>
</dbReference>
<dbReference type="Gene3D" id="1.10.3210.10">
    <property type="entry name" value="Hypothetical protein af1432"/>
    <property type="match status" value="1"/>
</dbReference>
<gene>
    <name evidence="3" type="ORF">SAMN05660836_01699</name>
</gene>
<dbReference type="InterPro" id="IPR006675">
    <property type="entry name" value="HDIG_dom"/>
</dbReference>
<dbReference type="NCBIfam" id="TIGR00277">
    <property type="entry name" value="HDIG"/>
    <property type="match status" value="1"/>
</dbReference>
<dbReference type="OrthoDB" id="9778453at2"/>
<keyword evidence="1" id="KW-0378">Hydrolase</keyword>
<dbReference type="Pfam" id="PF01966">
    <property type="entry name" value="HD"/>
    <property type="match status" value="1"/>
</dbReference>
<evidence type="ECO:0000256" key="1">
    <source>
        <dbReference type="ARBA" id="ARBA00022801"/>
    </source>
</evidence>
<dbReference type="SMART" id="SM00471">
    <property type="entry name" value="HDc"/>
    <property type="match status" value="1"/>
</dbReference>
<proteinExistence type="predicted"/>
<dbReference type="Gene3D" id="2.40.50.140">
    <property type="entry name" value="Nucleic acid-binding proteins"/>
    <property type="match status" value="1"/>
</dbReference>
<dbReference type="InterPro" id="IPR050798">
    <property type="entry name" value="YhaM_exoribonuc/phosphodiest"/>
</dbReference>
<dbReference type="STRING" id="39841.SAMN05660836_01699"/>
<dbReference type="PANTHER" id="PTHR37294">
    <property type="entry name" value="3'-5' EXORIBONUCLEASE YHAM"/>
    <property type="match status" value="1"/>
</dbReference>
<dbReference type="InterPro" id="IPR003607">
    <property type="entry name" value="HD/PDEase_dom"/>
</dbReference>
<reference evidence="3 4" key="1">
    <citation type="submission" date="2016-10" db="EMBL/GenBank/DDBJ databases">
        <authorList>
            <person name="de Groot N.N."/>
        </authorList>
    </citation>
    <scope>NUCLEOTIDE SEQUENCE [LARGE SCALE GENOMIC DNA]</scope>
    <source>
        <strain evidence="3 4">DSM 9990</strain>
    </source>
</reference>
<dbReference type="Proteomes" id="UP000199611">
    <property type="component" value="Unassembled WGS sequence"/>
</dbReference>
<evidence type="ECO:0000259" key="2">
    <source>
        <dbReference type="PROSITE" id="PS51831"/>
    </source>
</evidence>
<name>A0A1I4U861_9BACT</name>
<dbReference type="SUPFAM" id="SSF109604">
    <property type="entry name" value="HD-domain/PDEase-like"/>
    <property type="match status" value="1"/>
</dbReference>
<dbReference type="PANTHER" id="PTHR37294:SF1">
    <property type="entry name" value="3'-5' EXORIBONUCLEASE YHAM"/>
    <property type="match status" value="1"/>
</dbReference>
<evidence type="ECO:0000313" key="3">
    <source>
        <dbReference type="EMBL" id="SFM85164.1"/>
    </source>
</evidence>
<dbReference type="GO" id="GO:0031125">
    <property type="term" value="P:rRNA 3'-end processing"/>
    <property type="evidence" value="ECO:0007669"/>
    <property type="project" value="TreeGrafter"/>
</dbReference>
<accession>A0A1I4U861</accession>
<dbReference type="EMBL" id="FOUU01000005">
    <property type="protein sequence ID" value="SFM85164.1"/>
    <property type="molecule type" value="Genomic_DNA"/>
</dbReference>
<evidence type="ECO:0000313" key="4">
    <source>
        <dbReference type="Proteomes" id="UP000199611"/>
    </source>
</evidence>